<dbReference type="CDD" id="cd13136">
    <property type="entry name" value="MATE_DinF_like"/>
    <property type="match status" value="1"/>
</dbReference>
<keyword evidence="5 6" id="KW-0472">Membrane</keyword>
<dbReference type="EMBL" id="JACJQU010000018">
    <property type="protein sequence ID" value="MBD2296072.1"/>
    <property type="molecule type" value="Genomic_DNA"/>
</dbReference>
<feature type="transmembrane region" description="Helical" evidence="6">
    <location>
        <begin position="18"/>
        <end position="40"/>
    </location>
</feature>
<accession>A0A926WL21</accession>
<feature type="transmembrane region" description="Helical" evidence="6">
    <location>
        <begin position="245"/>
        <end position="264"/>
    </location>
</feature>
<feature type="transmembrane region" description="Helical" evidence="6">
    <location>
        <begin position="140"/>
        <end position="157"/>
    </location>
</feature>
<dbReference type="GO" id="GO:0042910">
    <property type="term" value="F:xenobiotic transmembrane transporter activity"/>
    <property type="evidence" value="ECO:0007669"/>
    <property type="project" value="InterPro"/>
</dbReference>
<keyword evidence="8" id="KW-1185">Reference proteome</keyword>
<keyword evidence="4 6" id="KW-1133">Transmembrane helix</keyword>
<evidence type="ECO:0000256" key="5">
    <source>
        <dbReference type="ARBA" id="ARBA00023136"/>
    </source>
</evidence>
<dbReference type="InterPro" id="IPR044644">
    <property type="entry name" value="DinF-like"/>
</dbReference>
<dbReference type="InterPro" id="IPR002528">
    <property type="entry name" value="MATE_fam"/>
</dbReference>
<sequence>MPDAVSTKYDFLPRFYRLATVSVLSNLMVPLAGLVDIAFLGHLADIRHLAGVILATILFDYLYRVLKFMRSSTNALTAQAAGLDEPKAVLLAGLRSGLIALSVGLVILLLQYPIQKFGFFVLSGSPAIEASGVDYFNGRIWGAPAVLLNFVLFGWFLGREMNGVVLLMSIVGNGSNVLLDYLMIVKWGWESMGAGLATALSQYLALGVGLVGVGLSIEWQVLPDALLGMFDWVALKDTFALKSNILIRYVAMISAYSIFTNLSAVLGTDVLAENGLLLQIAFLSQFAVQGVGVTTQTLTGNFKSKGNREQMIPLLTVSMVAGLAIALPFAFISMIFPEQVFGLLTNHPELNTNITKYTIWLLPVLLITAIAFILEGYFIGLKAGASLRNAVLLAFFVGFIPLAIAAWYFHNNHLLWATLVSYMTTIMVALAIQLPQTLNAQDVENHQPLANS</sequence>
<dbReference type="NCBIfam" id="TIGR00797">
    <property type="entry name" value="matE"/>
    <property type="match status" value="1"/>
</dbReference>
<protein>
    <submittedName>
        <fullName evidence="7">MATE family efflux transporter</fullName>
    </submittedName>
</protein>
<organism evidence="7 8">
    <name type="scientific">Anabaena sphaerica FACHB-251</name>
    <dbReference type="NCBI Taxonomy" id="2692883"/>
    <lineage>
        <taxon>Bacteria</taxon>
        <taxon>Bacillati</taxon>
        <taxon>Cyanobacteriota</taxon>
        <taxon>Cyanophyceae</taxon>
        <taxon>Nostocales</taxon>
        <taxon>Nostocaceae</taxon>
        <taxon>Anabaena</taxon>
    </lineage>
</organism>
<dbReference type="GO" id="GO:0005886">
    <property type="term" value="C:plasma membrane"/>
    <property type="evidence" value="ECO:0007669"/>
    <property type="project" value="TreeGrafter"/>
</dbReference>
<feature type="transmembrane region" description="Helical" evidence="6">
    <location>
        <begin position="204"/>
        <end position="233"/>
    </location>
</feature>
<feature type="transmembrane region" description="Helical" evidence="6">
    <location>
        <begin position="276"/>
        <end position="299"/>
    </location>
</feature>
<feature type="transmembrane region" description="Helical" evidence="6">
    <location>
        <begin position="390"/>
        <end position="408"/>
    </location>
</feature>
<evidence type="ECO:0000256" key="1">
    <source>
        <dbReference type="ARBA" id="ARBA00004141"/>
    </source>
</evidence>
<evidence type="ECO:0000313" key="8">
    <source>
        <dbReference type="Proteomes" id="UP000662185"/>
    </source>
</evidence>
<dbReference type="PANTHER" id="PTHR42893">
    <property type="entry name" value="PROTEIN DETOXIFICATION 44, CHLOROPLASTIC-RELATED"/>
    <property type="match status" value="1"/>
</dbReference>
<dbReference type="NCBIfam" id="NF041358">
    <property type="entry name" value="GntT_guanitoxin"/>
    <property type="match status" value="1"/>
</dbReference>
<feature type="transmembrane region" description="Helical" evidence="6">
    <location>
        <begin position="414"/>
        <end position="432"/>
    </location>
</feature>
<evidence type="ECO:0000256" key="4">
    <source>
        <dbReference type="ARBA" id="ARBA00022989"/>
    </source>
</evidence>
<dbReference type="AlphaFoldDB" id="A0A926WL21"/>
<dbReference type="Proteomes" id="UP000662185">
    <property type="component" value="Unassembled WGS sequence"/>
</dbReference>
<reference evidence="8" key="1">
    <citation type="journal article" date="2020" name="ISME J.">
        <title>Comparative genomics reveals insights into cyanobacterial evolution and habitat adaptation.</title>
        <authorList>
            <person name="Chen M.Y."/>
            <person name="Teng W.K."/>
            <person name="Zhao L."/>
            <person name="Hu C.X."/>
            <person name="Zhou Y.K."/>
            <person name="Han B.P."/>
            <person name="Song L.R."/>
            <person name="Shu W.S."/>
        </authorList>
    </citation>
    <scope>NUCLEOTIDE SEQUENCE [LARGE SCALE GENOMIC DNA]</scope>
    <source>
        <strain evidence="8">FACHB-251</strain>
    </source>
</reference>
<name>A0A926WL21_9NOST</name>
<feature type="transmembrane region" description="Helical" evidence="6">
    <location>
        <begin position="357"/>
        <end position="378"/>
    </location>
</feature>
<dbReference type="GO" id="GO:0015297">
    <property type="term" value="F:antiporter activity"/>
    <property type="evidence" value="ECO:0007669"/>
    <property type="project" value="InterPro"/>
</dbReference>
<evidence type="ECO:0000256" key="2">
    <source>
        <dbReference type="ARBA" id="ARBA00010199"/>
    </source>
</evidence>
<keyword evidence="3 6" id="KW-0812">Transmembrane</keyword>
<comment type="subcellular location">
    <subcellularLocation>
        <location evidence="1">Membrane</location>
        <topology evidence="1">Multi-pass membrane protein</topology>
    </subcellularLocation>
</comment>
<feature type="transmembrane region" description="Helical" evidence="6">
    <location>
        <begin position="97"/>
        <end position="114"/>
    </location>
</feature>
<feature type="transmembrane region" description="Helical" evidence="6">
    <location>
        <begin position="46"/>
        <end position="63"/>
    </location>
</feature>
<comment type="caution">
    <text evidence="7">The sequence shown here is derived from an EMBL/GenBank/DDBJ whole genome shotgun (WGS) entry which is preliminary data.</text>
</comment>
<dbReference type="PANTHER" id="PTHR42893:SF46">
    <property type="entry name" value="PROTEIN DETOXIFICATION 44, CHLOROPLASTIC"/>
    <property type="match status" value="1"/>
</dbReference>
<gene>
    <name evidence="7" type="ORF">H6G06_21980</name>
</gene>
<proteinExistence type="inferred from homology"/>
<evidence type="ECO:0000256" key="3">
    <source>
        <dbReference type="ARBA" id="ARBA00022692"/>
    </source>
</evidence>
<comment type="similarity">
    <text evidence="2">Belongs to the multi antimicrobial extrusion (MATE) (TC 2.A.66.1) family.</text>
</comment>
<evidence type="ECO:0000313" key="7">
    <source>
        <dbReference type="EMBL" id="MBD2296072.1"/>
    </source>
</evidence>
<feature type="transmembrane region" description="Helical" evidence="6">
    <location>
        <begin position="164"/>
        <end position="184"/>
    </location>
</feature>
<dbReference type="RefSeq" id="WP_190564060.1">
    <property type="nucleotide sequence ID" value="NZ_JACJQU010000018.1"/>
</dbReference>
<dbReference type="Pfam" id="PF01554">
    <property type="entry name" value="MatE"/>
    <property type="match status" value="2"/>
</dbReference>
<feature type="transmembrane region" description="Helical" evidence="6">
    <location>
        <begin position="311"/>
        <end position="337"/>
    </location>
</feature>
<evidence type="ECO:0000256" key="6">
    <source>
        <dbReference type="SAM" id="Phobius"/>
    </source>
</evidence>